<dbReference type="EMBL" id="BAAAMN010000041">
    <property type="protein sequence ID" value="GAA2039562.1"/>
    <property type="molecule type" value="Genomic_DNA"/>
</dbReference>
<feature type="region of interest" description="Disordered" evidence="1">
    <location>
        <begin position="145"/>
        <end position="201"/>
    </location>
</feature>
<gene>
    <name evidence="2" type="ORF">GCM10009720_20100</name>
</gene>
<evidence type="ECO:0000313" key="3">
    <source>
        <dbReference type="Proteomes" id="UP001501461"/>
    </source>
</evidence>
<reference evidence="2 3" key="1">
    <citation type="journal article" date="2019" name="Int. J. Syst. Evol. Microbiol.">
        <title>The Global Catalogue of Microorganisms (GCM) 10K type strain sequencing project: providing services to taxonomists for standard genome sequencing and annotation.</title>
        <authorList>
            <consortium name="The Broad Institute Genomics Platform"/>
            <consortium name="The Broad Institute Genome Sequencing Center for Infectious Disease"/>
            <person name="Wu L."/>
            <person name="Ma J."/>
        </authorList>
    </citation>
    <scope>NUCLEOTIDE SEQUENCE [LARGE SCALE GENOMIC DNA]</scope>
    <source>
        <strain evidence="2 3">JCM 13595</strain>
    </source>
</reference>
<keyword evidence="3" id="KW-1185">Reference proteome</keyword>
<feature type="compositionally biased region" description="Basic and acidic residues" evidence="1">
    <location>
        <begin position="149"/>
        <end position="184"/>
    </location>
</feature>
<evidence type="ECO:0000313" key="2">
    <source>
        <dbReference type="EMBL" id="GAA2039562.1"/>
    </source>
</evidence>
<proteinExistence type="predicted"/>
<evidence type="ECO:0000256" key="1">
    <source>
        <dbReference type="SAM" id="MobiDB-lite"/>
    </source>
</evidence>
<protein>
    <submittedName>
        <fullName evidence="2">Uncharacterized protein</fullName>
    </submittedName>
</protein>
<sequence>MSLAQLPIRLTTGAFVLNSGISKLSLSEEEAEGLQQMASNGVPMLADMSPAAFRRFIAFTEIGVGAAQLIPKVPGWLSGSALTAFSAGMLNMYLNTPGMTQEDGVRPTQDGTAVAKDVWMLGAGASMIVDSLLNTTSRRKKSAKRRVEKIHEAKDQKVEAIHDARDEQHKALETAREAAKEERKAARKAARTARKEANKAA</sequence>
<organism evidence="2 3">
    <name type="scientific">Yaniella flava</name>
    <dbReference type="NCBI Taxonomy" id="287930"/>
    <lineage>
        <taxon>Bacteria</taxon>
        <taxon>Bacillati</taxon>
        <taxon>Actinomycetota</taxon>
        <taxon>Actinomycetes</taxon>
        <taxon>Micrococcales</taxon>
        <taxon>Micrococcaceae</taxon>
        <taxon>Yaniella</taxon>
    </lineage>
</organism>
<dbReference type="RefSeq" id="WP_343958186.1">
    <property type="nucleotide sequence ID" value="NZ_BAAAMN010000041.1"/>
</dbReference>
<comment type="caution">
    <text evidence="2">The sequence shown here is derived from an EMBL/GenBank/DDBJ whole genome shotgun (WGS) entry which is preliminary data.</text>
</comment>
<accession>A0ABN2UMQ1</accession>
<dbReference type="Proteomes" id="UP001501461">
    <property type="component" value="Unassembled WGS sequence"/>
</dbReference>
<name>A0ABN2UMQ1_9MICC</name>